<dbReference type="PANTHER" id="PTHR43141:SF5">
    <property type="entry name" value="CYTOCHROME BD-I UBIQUINOL OXIDASE SUBUNIT 2"/>
    <property type="match status" value="1"/>
</dbReference>
<evidence type="ECO:0000313" key="13">
    <source>
        <dbReference type="EMBL" id="TGC85798.1"/>
    </source>
</evidence>
<keyword evidence="9 12" id="KW-1133">Transmembrane helix</keyword>
<dbReference type="GO" id="GO:0009055">
    <property type="term" value="F:electron transfer activity"/>
    <property type="evidence" value="ECO:0007669"/>
    <property type="project" value="TreeGrafter"/>
</dbReference>
<evidence type="ECO:0000256" key="6">
    <source>
        <dbReference type="ARBA" id="ARBA00022692"/>
    </source>
</evidence>
<reference evidence="13 14" key="1">
    <citation type="submission" date="2018-03" db="EMBL/GenBank/DDBJ databases">
        <title>Non-Typhoidal Salmonella genome sequencing and assembly.</title>
        <authorList>
            <person name="Matchawe C."/>
        </authorList>
    </citation>
    <scope>NUCLEOTIDE SEQUENCE [LARGE SCALE GENOMIC DNA]</scope>
    <source>
        <strain evidence="13 14">32eva</strain>
    </source>
</reference>
<accession>A0A659QLT0</accession>
<name>A0A659QLT0_SALET</name>
<dbReference type="EMBL" id="PYKF01000383">
    <property type="protein sequence ID" value="TGC85798.1"/>
    <property type="molecule type" value="Genomic_DNA"/>
</dbReference>
<keyword evidence="6 12" id="KW-0812">Transmembrane</keyword>
<dbReference type="Pfam" id="PF02322">
    <property type="entry name" value="Cyt_bd_oxida_II"/>
    <property type="match status" value="1"/>
</dbReference>
<evidence type="ECO:0000256" key="8">
    <source>
        <dbReference type="ARBA" id="ARBA00022982"/>
    </source>
</evidence>
<evidence type="ECO:0000313" key="14">
    <source>
        <dbReference type="Proteomes" id="UP000297749"/>
    </source>
</evidence>
<feature type="non-terminal residue" evidence="13">
    <location>
        <position position="1"/>
    </location>
</feature>
<comment type="similarity">
    <text evidence="2">Belongs to the cytochrome ubiquinol oxidase subunit 2 family.</text>
</comment>
<keyword evidence="4" id="KW-1003">Cell membrane</keyword>
<feature type="transmembrane region" description="Helical" evidence="12">
    <location>
        <begin position="72"/>
        <end position="92"/>
    </location>
</feature>
<evidence type="ECO:0000256" key="2">
    <source>
        <dbReference type="ARBA" id="ARBA00007543"/>
    </source>
</evidence>
<evidence type="ECO:0000256" key="1">
    <source>
        <dbReference type="ARBA" id="ARBA00004651"/>
    </source>
</evidence>
<gene>
    <name evidence="13" type="primary">cydB</name>
    <name evidence="13" type="ORF">C9F04_11695</name>
</gene>
<comment type="subcellular location">
    <subcellularLocation>
        <location evidence="1">Cell membrane</location>
        <topology evidence="1">Multi-pass membrane protein</topology>
    </subcellularLocation>
</comment>
<keyword evidence="11 12" id="KW-0472">Membrane</keyword>
<keyword evidence="8" id="KW-0249">Electron transport</keyword>
<keyword evidence="5" id="KW-0349">Heme</keyword>
<dbReference type="GO" id="GO:0016682">
    <property type="term" value="F:oxidoreductase activity, acting on diphenols and related substances as donors, oxygen as acceptor"/>
    <property type="evidence" value="ECO:0007669"/>
    <property type="project" value="TreeGrafter"/>
</dbReference>
<feature type="transmembrane region" description="Helical" evidence="12">
    <location>
        <begin position="30"/>
        <end position="51"/>
    </location>
</feature>
<sequence>RVAWGNPDQGVPFHVSEELRLNYTGNFFQLLNPFGLLAGIVSVGMIITQGATYLQMRTVGELHLRARATSQIAALVTLVCFALAGVWVMYGIDGYVVTSAIDHHAASNPLTKEVAREAGAWLVNFNNAPILWLVPALGVVLPLLTILTSRMEKGAWAFLFSSLTLACIILTAGIAMFPFVMPSSTMMNASLTMWDATSSQMTLNLMTWVAAVFVPIILIYTSWCYWKMFGRITKEHIESNTHSLY</sequence>
<evidence type="ECO:0000256" key="5">
    <source>
        <dbReference type="ARBA" id="ARBA00022617"/>
    </source>
</evidence>
<dbReference type="GO" id="GO:0019646">
    <property type="term" value="P:aerobic electron transport chain"/>
    <property type="evidence" value="ECO:0007669"/>
    <property type="project" value="TreeGrafter"/>
</dbReference>
<dbReference type="GO" id="GO:0046872">
    <property type="term" value="F:metal ion binding"/>
    <property type="evidence" value="ECO:0007669"/>
    <property type="project" value="UniProtKB-KW"/>
</dbReference>
<dbReference type="GO" id="GO:0005886">
    <property type="term" value="C:plasma membrane"/>
    <property type="evidence" value="ECO:0007669"/>
    <property type="project" value="UniProtKB-SubCell"/>
</dbReference>
<comment type="caution">
    <text evidence="13">The sequence shown here is derived from an EMBL/GenBank/DDBJ whole genome shotgun (WGS) entry which is preliminary data.</text>
</comment>
<keyword evidence="3" id="KW-0813">Transport</keyword>
<keyword evidence="10" id="KW-0408">Iron</keyword>
<evidence type="ECO:0000256" key="11">
    <source>
        <dbReference type="ARBA" id="ARBA00023136"/>
    </source>
</evidence>
<dbReference type="PANTHER" id="PTHR43141">
    <property type="entry name" value="CYTOCHROME BD2 SUBUNIT II"/>
    <property type="match status" value="1"/>
</dbReference>
<dbReference type="AlphaFoldDB" id="A0A659QLT0"/>
<evidence type="ECO:0000256" key="9">
    <source>
        <dbReference type="ARBA" id="ARBA00022989"/>
    </source>
</evidence>
<feature type="transmembrane region" description="Helical" evidence="12">
    <location>
        <begin position="155"/>
        <end position="181"/>
    </location>
</feature>
<evidence type="ECO:0000256" key="4">
    <source>
        <dbReference type="ARBA" id="ARBA00022475"/>
    </source>
</evidence>
<feature type="transmembrane region" description="Helical" evidence="12">
    <location>
        <begin position="201"/>
        <end position="226"/>
    </location>
</feature>
<proteinExistence type="inferred from homology"/>
<evidence type="ECO:0000256" key="10">
    <source>
        <dbReference type="ARBA" id="ARBA00023004"/>
    </source>
</evidence>
<dbReference type="Proteomes" id="UP000297749">
    <property type="component" value="Unassembled WGS sequence"/>
</dbReference>
<dbReference type="GO" id="GO:0070069">
    <property type="term" value="C:cytochrome complex"/>
    <property type="evidence" value="ECO:0007669"/>
    <property type="project" value="TreeGrafter"/>
</dbReference>
<dbReference type="InterPro" id="IPR003317">
    <property type="entry name" value="Cyt-d_oxidase_su2"/>
</dbReference>
<protein>
    <submittedName>
        <fullName evidence="13">Cytochrome d ubiquinol oxidase subunit II</fullName>
    </submittedName>
</protein>
<feature type="transmembrane region" description="Helical" evidence="12">
    <location>
        <begin position="130"/>
        <end position="148"/>
    </location>
</feature>
<dbReference type="NCBIfam" id="TIGR00203">
    <property type="entry name" value="cydB"/>
    <property type="match status" value="1"/>
</dbReference>
<evidence type="ECO:0000256" key="12">
    <source>
        <dbReference type="SAM" id="Phobius"/>
    </source>
</evidence>
<evidence type="ECO:0000256" key="7">
    <source>
        <dbReference type="ARBA" id="ARBA00022723"/>
    </source>
</evidence>
<organism evidence="13 14">
    <name type="scientific">Salmonella enterica subsp. enterica serovar Wilhelmsburg</name>
    <dbReference type="NCBI Taxonomy" id="1960126"/>
    <lineage>
        <taxon>Bacteria</taxon>
        <taxon>Pseudomonadati</taxon>
        <taxon>Pseudomonadota</taxon>
        <taxon>Gammaproteobacteria</taxon>
        <taxon>Enterobacterales</taxon>
        <taxon>Enterobacteriaceae</taxon>
        <taxon>Salmonella</taxon>
    </lineage>
</organism>
<keyword evidence="7" id="KW-0479">Metal-binding</keyword>
<evidence type="ECO:0000256" key="3">
    <source>
        <dbReference type="ARBA" id="ARBA00022448"/>
    </source>
</evidence>